<dbReference type="FunFam" id="3.40.50.720:FF:000084">
    <property type="entry name" value="Short-chain dehydrogenase reductase"/>
    <property type="match status" value="1"/>
</dbReference>
<dbReference type="EMBL" id="CP051428">
    <property type="protein sequence ID" value="QJC54271.1"/>
    <property type="molecule type" value="Genomic_DNA"/>
</dbReference>
<protein>
    <submittedName>
        <fullName evidence="3">SDR family oxidoreductase</fullName>
    </submittedName>
</protein>
<evidence type="ECO:0000313" key="4">
    <source>
        <dbReference type="Proteomes" id="UP000502136"/>
    </source>
</evidence>
<dbReference type="KEGG" id="palr:HGI30_08210"/>
<comment type="similarity">
    <text evidence="1">Belongs to the short-chain dehydrogenases/reductases (SDR) family.</text>
</comment>
<dbReference type="PRINTS" id="PR00080">
    <property type="entry name" value="SDRFAMILY"/>
</dbReference>
<accession>A0A6H2H3L9</accession>
<dbReference type="CDD" id="cd05233">
    <property type="entry name" value="SDR_c"/>
    <property type="match status" value="1"/>
</dbReference>
<dbReference type="PRINTS" id="PR00081">
    <property type="entry name" value="GDHRDH"/>
</dbReference>
<keyword evidence="2" id="KW-0560">Oxidoreductase</keyword>
<reference evidence="3 4" key="1">
    <citation type="submission" date="2020-04" db="EMBL/GenBank/DDBJ databases">
        <title>Novel Paenibacillus strain UniB2 isolated from commercial digestive syrup.</title>
        <authorList>
            <person name="Thorat V."/>
            <person name="Kirdat K."/>
            <person name="Tiwarekar B."/>
            <person name="Yadav A."/>
        </authorList>
    </citation>
    <scope>NUCLEOTIDE SEQUENCE [LARGE SCALE GENOMIC DNA]</scope>
    <source>
        <strain evidence="3 4">UniB2</strain>
    </source>
</reference>
<dbReference type="SUPFAM" id="SSF51735">
    <property type="entry name" value="NAD(P)-binding Rossmann-fold domains"/>
    <property type="match status" value="1"/>
</dbReference>
<gene>
    <name evidence="3" type="ORF">HGI30_08210</name>
</gene>
<organism evidence="3 4">
    <name type="scientific">Paenibacillus albicereus</name>
    <dbReference type="NCBI Taxonomy" id="2726185"/>
    <lineage>
        <taxon>Bacteria</taxon>
        <taxon>Bacillati</taxon>
        <taxon>Bacillota</taxon>
        <taxon>Bacilli</taxon>
        <taxon>Bacillales</taxon>
        <taxon>Paenibacillaceae</taxon>
        <taxon>Paenibacillus</taxon>
    </lineage>
</organism>
<dbReference type="InterPro" id="IPR020904">
    <property type="entry name" value="Sc_DH/Rdtase_CS"/>
</dbReference>
<dbReference type="AlphaFoldDB" id="A0A6H2H3L9"/>
<sequence>MRRADRTVITGAGSGIGRALAQAYAGKGDEVLLVDRDRNGLMETLRLIEAPGGKAAAHEADLSRPEAVKELFGRVRESWGAADVLVNNAGISAFKPLWELDVEEWDDVLNTNLRGTFLCSREAAVQMREKSVRGRIVNIASTRAFMSEPGSEAYAASKGGILALTHALALSLGPHGIRVNSVSPGWIETGDTAKLSVRDHEQHPAGRVGHPDDIARACFYLTDPANDFVTGENITVDGGMTRKMIYAD</sequence>
<keyword evidence="4" id="KW-1185">Reference proteome</keyword>
<dbReference type="Gene3D" id="3.40.50.720">
    <property type="entry name" value="NAD(P)-binding Rossmann-like Domain"/>
    <property type="match status" value="1"/>
</dbReference>
<dbReference type="PANTHER" id="PTHR42760">
    <property type="entry name" value="SHORT-CHAIN DEHYDROGENASES/REDUCTASES FAMILY MEMBER"/>
    <property type="match status" value="1"/>
</dbReference>
<dbReference type="InterPro" id="IPR002347">
    <property type="entry name" value="SDR_fam"/>
</dbReference>
<dbReference type="PROSITE" id="PS00061">
    <property type="entry name" value="ADH_SHORT"/>
    <property type="match status" value="1"/>
</dbReference>
<evidence type="ECO:0000313" key="3">
    <source>
        <dbReference type="EMBL" id="QJC54271.1"/>
    </source>
</evidence>
<dbReference type="InterPro" id="IPR036291">
    <property type="entry name" value="NAD(P)-bd_dom_sf"/>
</dbReference>
<dbReference type="Pfam" id="PF13561">
    <property type="entry name" value="adh_short_C2"/>
    <property type="match status" value="1"/>
</dbReference>
<dbReference type="Proteomes" id="UP000502136">
    <property type="component" value="Chromosome"/>
</dbReference>
<dbReference type="GO" id="GO:0008206">
    <property type="term" value="P:bile acid metabolic process"/>
    <property type="evidence" value="ECO:0007669"/>
    <property type="project" value="UniProtKB-ARBA"/>
</dbReference>
<proteinExistence type="inferred from homology"/>
<evidence type="ECO:0000256" key="2">
    <source>
        <dbReference type="ARBA" id="ARBA00023002"/>
    </source>
</evidence>
<evidence type="ECO:0000256" key="1">
    <source>
        <dbReference type="ARBA" id="ARBA00006484"/>
    </source>
</evidence>
<name>A0A6H2H3L9_9BACL</name>
<dbReference type="GO" id="GO:0016616">
    <property type="term" value="F:oxidoreductase activity, acting on the CH-OH group of donors, NAD or NADP as acceptor"/>
    <property type="evidence" value="ECO:0007669"/>
    <property type="project" value="TreeGrafter"/>
</dbReference>